<feature type="transmembrane region" description="Helical" evidence="2">
    <location>
        <begin position="319"/>
        <end position="339"/>
    </location>
</feature>
<evidence type="ECO:0000313" key="3">
    <source>
        <dbReference type="EMBL" id="MDQ0426521.1"/>
    </source>
</evidence>
<gene>
    <name evidence="3" type="ORF">JO380_002902</name>
</gene>
<dbReference type="Proteomes" id="UP001240250">
    <property type="component" value="Unassembled WGS sequence"/>
</dbReference>
<feature type="transmembrane region" description="Helical" evidence="2">
    <location>
        <begin position="123"/>
        <end position="141"/>
    </location>
</feature>
<evidence type="ECO:0000313" key="4">
    <source>
        <dbReference type="Proteomes" id="UP001240250"/>
    </source>
</evidence>
<feature type="transmembrane region" description="Helical" evidence="2">
    <location>
        <begin position="451"/>
        <end position="472"/>
    </location>
</feature>
<reference evidence="3 4" key="1">
    <citation type="submission" date="2023-07" db="EMBL/GenBank/DDBJ databases">
        <title>Sequencing the genomes of 1000 actinobacteria strains.</title>
        <authorList>
            <person name="Klenk H.-P."/>
        </authorList>
    </citation>
    <scope>NUCLEOTIDE SEQUENCE [LARGE SCALE GENOMIC DNA]</scope>
    <source>
        <strain evidence="3 4">DSM 14785</strain>
    </source>
</reference>
<evidence type="ECO:0000256" key="1">
    <source>
        <dbReference type="SAM" id="MobiDB-lite"/>
    </source>
</evidence>
<comment type="caution">
    <text evidence="3">The sequence shown here is derived from an EMBL/GenBank/DDBJ whole genome shotgun (WGS) entry which is preliminary data.</text>
</comment>
<feature type="transmembrane region" description="Helical" evidence="2">
    <location>
        <begin position="258"/>
        <end position="283"/>
    </location>
</feature>
<keyword evidence="2" id="KW-1133">Transmembrane helix</keyword>
<organism evidence="3 4">
    <name type="scientific">Cellulomonas iranensis</name>
    <dbReference type="NCBI Taxonomy" id="76862"/>
    <lineage>
        <taxon>Bacteria</taxon>
        <taxon>Bacillati</taxon>
        <taxon>Actinomycetota</taxon>
        <taxon>Actinomycetes</taxon>
        <taxon>Micrococcales</taxon>
        <taxon>Cellulomonadaceae</taxon>
        <taxon>Cellulomonas</taxon>
    </lineage>
</organism>
<dbReference type="EMBL" id="JAUSVM010000001">
    <property type="protein sequence ID" value="MDQ0426521.1"/>
    <property type="molecule type" value="Genomic_DNA"/>
</dbReference>
<name>A0ABU0GME0_9CELL</name>
<keyword evidence="2" id="KW-0812">Transmembrane</keyword>
<feature type="transmembrane region" description="Helical" evidence="2">
    <location>
        <begin position="376"/>
        <end position="396"/>
    </location>
</feature>
<keyword evidence="4" id="KW-1185">Reference proteome</keyword>
<feature type="compositionally biased region" description="Low complexity" evidence="1">
    <location>
        <begin position="484"/>
        <end position="495"/>
    </location>
</feature>
<sequence length="516" mass="53960">MFWLSWAVLTALGGVWALASPMAAGPDEPAHIVRAAALVRGAPLEEARVGVWRAELPRIYGLTGEMPGCFAFRSSEPASCWDADWGDVSAPQGATTSAGNYNPLYYAVVGLPTVLEPRLGTLYLMRFMSALLGGFCIALGLRSVAETARRRWVVPAVAVATTPMVVFMNSTVNPNAVEAAAGIGLWLTLTIALREPDDRLVSRRWWRAGVLVVLLVNAKAFSPLFLAIIVLAAAVLAGWRCVRAALVDARAWPGLGLGVVGSVAAVLWILRAGAVSGAGIIAYPELTTAKALNDVLRLTSSYVEQQFGRFGWHDTPSPGSVYLLLAAALGLLVLLALAVARGREALALAGVAALVVALPVVLQVPNATQVGLPWQGRYLMAVSVGVPLLAGVLLDARSPVTGAAARRVSSLLLAVVGVVQVLAFGENLRRYVAGTSAPWFEPVVDPWQPPLPVAVLVGGAVLAVLAWVVLLARVAREADPVPAPAVDVRPVGAGASPEPAAENLAREQDASVASRT</sequence>
<evidence type="ECO:0000256" key="2">
    <source>
        <dbReference type="SAM" id="Phobius"/>
    </source>
</evidence>
<feature type="transmembrane region" description="Helical" evidence="2">
    <location>
        <begin position="346"/>
        <end position="364"/>
    </location>
</feature>
<feature type="transmembrane region" description="Helical" evidence="2">
    <location>
        <begin position="153"/>
        <end position="170"/>
    </location>
</feature>
<keyword evidence="2" id="KW-0472">Membrane</keyword>
<accession>A0ABU0GME0</accession>
<evidence type="ECO:0008006" key="5">
    <source>
        <dbReference type="Google" id="ProtNLM"/>
    </source>
</evidence>
<proteinExistence type="predicted"/>
<feature type="transmembrane region" description="Helical" evidence="2">
    <location>
        <begin position="408"/>
        <end position="425"/>
    </location>
</feature>
<dbReference type="InterPro" id="IPR018674">
    <property type="entry name" value="DUF2142_membrane"/>
</dbReference>
<dbReference type="Pfam" id="PF09913">
    <property type="entry name" value="DUF2142"/>
    <property type="match status" value="1"/>
</dbReference>
<feature type="transmembrane region" description="Helical" evidence="2">
    <location>
        <begin position="227"/>
        <end position="246"/>
    </location>
</feature>
<dbReference type="RefSeq" id="WP_070319450.1">
    <property type="nucleotide sequence ID" value="NZ_JAUSVM010000001.1"/>
</dbReference>
<feature type="region of interest" description="Disordered" evidence="1">
    <location>
        <begin position="484"/>
        <end position="516"/>
    </location>
</feature>
<protein>
    <recommendedName>
        <fullName evidence="5">DUF2142 domain-containing protein</fullName>
    </recommendedName>
</protein>